<reference evidence="2 3" key="1">
    <citation type="journal article" date="2018" name="Front. Microbiol.">
        <title>Genome Sequencing of Streptomyces atratus SCSIOZH16 and Activation Production of Nocardamine via Metabolic Engineering.</title>
        <authorList>
            <person name="Li Y."/>
            <person name="Zhang C."/>
            <person name="Liu C."/>
            <person name="Ju J."/>
            <person name="Ma J."/>
        </authorList>
    </citation>
    <scope>NUCLEOTIDE SEQUENCE [LARGE SCALE GENOMIC DNA]</scope>
    <source>
        <strain evidence="2 3">SCSIO_ZH16</strain>
    </source>
</reference>
<feature type="transmembrane region" description="Helical" evidence="1">
    <location>
        <begin position="16"/>
        <end position="35"/>
    </location>
</feature>
<feature type="transmembrane region" description="Helical" evidence="1">
    <location>
        <begin position="41"/>
        <end position="62"/>
    </location>
</feature>
<evidence type="ECO:0008006" key="4">
    <source>
        <dbReference type="Google" id="ProtNLM"/>
    </source>
</evidence>
<name>A0A2Z5JHR7_STRAR</name>
<sequence>MPSYSDVQKAVRVEKFRIWFAWLSGNAIMLIIAGATRDISVVSTITQILFTVCFFLLTFVAIRMSNALNRKALAARREVLGDDL</sequence>
<protein>
    <recommendedName>
        <fullName evidence="4">YiaAB two helix domain-containing protein</fullName>
    </recommendedName>
</protein>
<dbReference type="AlphaFoldDB" id="A0A2Z5JHR7"/>
<accession>A0A2Z5JHR7</accession>
<evidence type="ECO:0000313" key="3">
    <source>
        <dbReference type="Proteomes" id="UP000252698"/>
    </source>
</evidence>
<keyword evidence="1" id="KW-0472">Membrane</keyword>
<gene>
    <name evidence="2" type="ORF">C5746_26555</name>
</gene>
<proteinExistence type="predicted"/>
<evidence type="ECO:0000313" key="2">
    <source>
        <dbReference type="EMBL" id="AXE79898.1"/>
    </source>
</evidence>
<dbReference type="KEGG" id="sata:C5746_26555"/>
<organism evidence="2 3">
    <name type="scientific">Streptomyces atratus</name>
    <dbReference type="NCBI Taxonomy" id="1893"/>
    <lineage>
        <taxon>Bacteria</taxon>
        <taxon>Bacillati</taxon>
        <taxon>Actinomycetota</taxon>
        <taxon>Actinomycetes</taxon>
        <taxon>Kitasatosporales</taxon>
        <taxon>Streptomycetaceae</taxon>
        <taxon>Streptomyces</taxon>
    </lineage>
</organism>
<evidence type="ECO:0000256" key="1">
    <source>
        <dbReference type="SAM" id="Phobius"/>
    </source>
</evidence>
<dbReference type="EMBL" id="CP027306">
    <property type="protein sequence ID" value="AXE79898.1"/>
    <property type="molecule type" value="Genomic_DNA"/>
</dbReference>
<keyword evidence="1" id="KW-0812">Transmembrane</keyword>
<dbReference type="RefSeq" id="WP_114246378.1">
    <property type="nucleotide sequence ID" value="NZ_CP027306.1"/>
</dbReference>
<dbReference type="Proteomes" id="UP000252698">
    <property type="component" value="Chromosome"/>
</dbReference>
<keyword evidence="1" id="KW-1133">Transmembrane helix</keyword>
<dbReference type="GeneID" id="95521963"/>